<feature type="binding site" evidence="4">
    <location>
        <position position="312"/>
    </location>
    <ligand>
        <name>Zn(2+)</name>
        <dbReference type="ChEBI" id="CHEBI:29105"/>
    </ligand>
</feature>
<comment type="cofactor">
    <cofactor evidence="4">
        <name>Zn(2+)</name>
        <dbReference type="ChEBI" id="CHEBI:29105"/>
    </cofactor>
    <text evidence="4">Binds 1 zinc ion per subunit.</text>
</comment>
<keyword evidence="7" id="KW-1185">Reference proteome</keyword>
<feature type="binding site" evidence="4">
    <location>
        <position position="309"/>
    </location>
    <ligand>
        <name>Zn(2+)</name>
        <dbReference type="ChEBI" id="CHEBI:29105"/>
    </ligand>
</feature>
<comment type="function">
    <text evidence="4">Catalyzes the base-exchange of a guanine (G) residue with the queuine precursor 7-aminomethyl-7-deazaguanine (PreQ1) at position 34 (anticodon wobble position) in tRNAs with GU(N) anticodons (tRNA-Asp, -Asn, -His and -Tyr). Catalysis occurs through a double-displacement mechanism. The nucleophile active site attacks the C1' of nucleotide 34 to detach the guanine base from the RNA, forming a covalent enzyme-RNA intermediate. The proton acceptor active site deprotonates the incoming PreQ1, allowing a nucleophilic attack on the C1' of the ribose to form the product. After dissociation, two additional enzymatic reactions on the tRNA convert PreQ1 to queuine (Q), resulting in the hypermodified nucleoside queuosine (7-(((4,5-cis-dihydroxy-2-cyclopenten-1-yl)amino)methyl)-7-deazaguanosine).</text>
</comment>
<proteinExistence type="inferred from homology"/>
<comment type="similarity">
    <text evidence="4">Belongs to the queuine tRNA-ribosyltransferase family.</text>
</comment>
<feature type="active site" description="Nucleophile" evidence="4">
    <location>
        <position position="269"/>
    </location>
</feature>
<feature type="region of interest" description="RNA binding" evidence="4">
    <location>
        <begin position="250"/>
        <end position="256"/>
    </location>
</feature>
<accession>A0ABT4VGK3</accession>
<feature type="region of interest" description="RNA binding; important for wobble base 34 recognition" evidence="4">
    <location>
        <begin position="274"/>
        <end position="278"/>
    </location>
</feature>
<dbReference type="PANTHER" id="PTHR46499:SF1">
    <property type="entry name" value="QUEUINE TRNA-RIBOSYLTRANSFERASE"/>
    <property type="match status" value="1"/>
</dbReference>
<feature type="binding site" evidence="4">
    <location>
        <begin position="89"/>
        <end position="93"/>
    </location>
    <ligand>
        <name>substrate</name>
    </ligand>
</feature>
<dbReference type="GO" id="GO:0016757">
    <property type="term" value="F:glycosyltransferase activity"/>
    <property type="evidence" value="ECO:0007669"/>
    <property type="project" value="UniProtKB-KW"/>
</dbReference>
<keyword evidence="1 4" id="KW-0328">Glycosyltransferase</keyword>
<feature type="binding site" evidence="4">
    <location>
        <position position="219"/>
    </location>
    <ligand>
        <name>substrate</name>
    </ligand>
</feature>
<evidence type="ECO:0000256" key="2">
    <source>
        <dbReference type="ARBA" id="ARBA00022679"/>
    </source>
</evidence>
<feature type="active site" description="Proton acceptor" evidence="4">
    <location>
        <position position="89"/>
    </location>
</feature>
<reference evidence="6 7" key="1">
    <citation type="submission" date="2023-01" db="EMBL/GenBank/DDBJ databases">
        <title>Description of Helicobacter ibis sp. nov. isolated from faecal droppings of black-faced ibis (Theristicus melanopis).</title>
        <authorList>
            <person name="Lopez-Cantillo M."/>
            <person name="Vidal-Veuthey B."/>
            <person name="Mella A."/>
            <person name="De La Haba R."/>
            <person name="Collado L."/>
        </authorList>
    </citation>
    <scope>NUCLEOTIDE SEQUENCE [LARGE SCALE GENOMIC DNA]</scope>
    <source>
        <strain evidence="6 7">A82</strain>
    </source>
</reference>
<evidence type="ECO:0000313" key="6">
    <source>
        <dbReference type="EMBL" id="MDA3969303.1"/>
    </source>
</evidence>
<feature type="binding site" evidence="4">
    <location>
        <position position="191"/>
    </location>
    <ligand>
        <name>substrate</name>
    </ligand>
</feature>
<feature type="binding site" evidence="4">
    <location>
        <position position="338"/>
    </location>
    <ligand>
        <name>Zn(2+)</name>
        <dbReference type="ChEBI" id="CHEBI:29105"/>
    </ligand>
</feature>
<dbReference type="EC" id="2.4.2.29" evidence="4"/>
<dbReference type="SUPFAM" id="SSF51713">
    <property type="entry name" value="tRNA-guanine transglycosylase"/>
    <property type="match status" value="1"/>
</dbReference>
<organism evidence="6 7">
    <name type="scientific">Helicobacter ibis</name>
    <dbReference type="NCBI Taxonomy" id="2962633"/>
    <lineage>
        <taxon>Bacteria</taxon>
        <taxon>Pseudomonadati</taxon>
        <taxon>Campylobacterota</taxon>
        <taxon>Epsilonproteobacteria</taxon>
        <taxon>Campylobacterales</taxon>
        <taxon>Helicobacteraceae</taxon>
        <taxon>Helicobacter</taxon>
    </lineage>
</organism>
<dbReference type="RefSeq" id="WP_271021642.1">
    <property type="nucleotide sequence ID" value="NZ_JAQHXR010000003.1"/>
</dbReference>
<dbReference type="NCBIfam" id="TIGR00430">
    <property type="entry name" value="Q_tRNA_tgt"/>
    <property type="match status" value="1"/>
</dbReference>
<comment type="subunit">
    <text evidence="4">Homodimer. Within each dimer, one monomer is responsible for RNA recognition and catalysis, while the other monomer binds to the replacement base PreQ1.</text>
</comment>
<evidence type="ECO:0000256" key="1">
    <source>
        <dbReference type="ARBA" id="ARBA00022676"/>
    </source>
</evidence>
<comment type="pathway">
    <text evidence="4">tRNA modification; tRNA-queuosine biosynthesis.</text>
</comment>
<name>A0ABT4VGK3_9HELI</name>
<comment type="caution">
    <text evidence="6">The sequence shown here is derived from an EMBL/GenBank/DDBJ whole genome shotgun (WGS) entry which is preliminary data.</text>
</comment>
<dbReference type="NCBIfam" id="TIGR00449">
    <property type="entry name" value="tgt_general"/>
    <property type="match status" value="1"/>
</dbReference>
<feature type="binding site" evidence="4">
    <location>
        <position position="307"/>
    </location>
    <ligand>
        <name>Zn(2+)</name>
        <dbReference type="ChEBI" id="CHEBI:29105"/>
    </ligand>
</feature>
<sequence>MIFNLQKVDGNARAGTLNLPHGIVNTPVFMPVGTQASIKALDFKDMLELNTQIILANTYHLYLRPGEKIVKDLGGLHGFSKFPNNFLTDSGGFQAFSLSNNVKINDEGIIFKSHIDGSKHLFTPKKVLEIEYDLNSDIMMILDDLVGLPATKERLRESINRTTKWAKEAIEFHNQTKQQREVENKIFAIVQGGVDMEFRTASARDLTSLCDFDGYAIGGLAVGEPNSQMYDTIEFTTPLLPRDKPRYLMGVGTPQDIVEAIKRGVDMFDCVMPTRNARNGTLFTNFGKISIKSPKYKTDSSPVDTKCSCYTCKNHSRAYLHHLFKAGEISYFRLASIHNIAYYLSLTTRAREAILNNNFESFYKQFYDSLEK</sequence>
<keyword evidence="2 4" id="KW-0808">Transferase</keyword>
<dbReference type="InterPro" id="IPR002616">
    <property type="entry name" value="tRNA_ribo_trans-like"/>
</dbReference>
<feature type="domain" description="tRNA-guanine(15) transglycosylase-like" evidence="5">
    <location>
        <begin position="11"/>
        <end position="370"/>
    </location>
</feature>
<protein>
    <recommendedName>
        <fullName evidence="4">Queuine tRNA-ribosyltransferase</fullName>
        <ecNumber evidence="4">2.4.2.29</ecNumber>
    </recommendedName>
    <alternativeName>
        <fullName evidence="4">Guanine insertion enzyme</fullName>
    </alternativeName>
    <alternativeName>
        <fullName evidence="4">tRNA-guanine transglycosylase</fullName>
    </alternativeName>
</protein>
<evidence type="ECO:0000313" key="7">
    <source>
        <dbReference type="Proteomes" id="UP001210261"/>
    </source>
</evidence>
<evidence type="ECO:0000256" key="3">
    <source>
        <dbReference type="ARBA" id="ARBA00022694"/>
    </source>
</evidence>
<comment type="catalytic activity">
    <reaction evidence="4">
        <text>7-aminomethyl-7-carbaguanine + guanosine(34) in tRNA = 7-aminomethyl-7-carbaguanosine(34) in tRNA + guanine</text>
        <dbReference type="Rhea" id="RHEA:24104"/>
        <dbReference type="Rhea" id="RHEA-COMP:10341"/>
        <dbReference type="Rhea" id="RHEA-COMP:10342"/>
        <dbReference type="ChEBI" id="CHEBI:16235"/>
        <dbReference type="ChEBI" id="CHEBI:58703"/>
        <dbReference type="ChEBI" id="CHEBI:74269"/>
        <dbReference type="ChEBI" id="CHEBI:82833"/>
        <dbReference type="EC" id="2.4.2.29"/>
    </reaction>
</comment>
<keyword evidence="4" id="KW-0862">Zinc</keyword>
<dbReference type="Pfam" id="PF01702">
    <property type="entry name" value="TGT"/>
    <property type="match status" value="1"/>
</dbReference>
<dbReference type="PANTHER" id="PTHR46499">
    <property type="entry name" value="QUEUINE TRNA-RIBOSYLTRANSFERASE"/>
    <property type="match status" value="1"/>
</dbReference>
<keyword evidence="4" id="KW-0479">Metal-binding</keyword>
<dbReference type="Gene3D" id="3.20.20.105">
    <property type="entry name" value="Queuine tRNA-ribosyltransferase-like"/>
    <property type="match status" value="1"/>
</dbReference>
<feature type="binding site" evidence="4">
    <location>
        <position position="143"/>
    </location>
    <ligand>
        <name>substrate</name>
    </ligand>
</feature>
<dbReference type="InterPro" id="IPR004803">
    <property type="entry name" value="TGT"/>
</dbReference>
<dbReference type="InterPro" id="IPR036511">
    <property type="entry name" value="TGT-like_sf"/>
</dbReference>
<evidence type="ECO:0000259" key="5">
    <source>
        <dbReference type="Pfam" id="PF01702"/>
    </source>
</evidence>
<dbReference type="HAMAP" id="MF_00168">
    <property type="entry name" value="Q_tRNA_Tgt"/>
    <property type="match status" value="1"/>
</dbReference>
<dbReference type="InterPro" id="IPR050076">
    <property type="entry name" value="ArchSynthase1/Queuine_TRR"/>
</dbReference>
<keyword evidence="3 4" id="KW-0819">tRNA processing</keyword>
<dbReference type="Proteomes" id="UP001210261">
    <property type="component" value="Unassembled WGS sequence"/>
</dbReference>
<keyword evidence="4" id="KW-0671">Queuosine biosynthesis</keyword>
<gene>
    <name evidence="4 6" type="primary">tgt</name>
    <name evidence="6" type="ORF">PF021_06380</name>
</gene>
<evidence type="ECO:0000256" key="4">
    <source>
        <dbReference type="HAMAP-Rule" id="MF_00168"/>
    </source>
</evidence>
<dbReference type="EMBL" id="JAQHXR010000003">
    <property type="protein sequence ID" value="MDA3969303.1"/>
    <property type="molecule type" value="Genomic_DNA"/>
</dbReference>